<dbReference type="PROSITE" id="PS50990">
    <property type="entry name" value="PEPTIDASE_C39"/>
    <property type="match status" value="1"/>
</dbReference>
<dbReference type="GO" id="GO:0005524">
    <property type="term" value="F:ATP binding"/>
    <property type="evidence" value="ECO:0007669"/>
    <property type="project" value="InterPro"/>
</dbReference>
<dbReference type="Gene3D" id="3.90.70.10">
    <property type="entry name" value="Cysteine proteinases"/>
    <property type="match status" value="1"/>
</dbReference>
<dbReference type="GO" id="GO:0016020">
    <property type="term" value="C:membrane"/>
    <property type="evidence" value="ECO:0007669"/>
    <property type="project" value="InterPro"/>
</dbReference>
<evidence type="ECO:0000259" key="2">
    <source>
        <dbReference type="PROSITE" id="PS50990"/>
    </source>
</evidence>
<feature type="domain" description="Peptidase C39" evidence="2">
    <location>
        <begin position="73"/>
        <end position="192"/>
    </location>
</feature>
<gene>
    <name evidence="3" type="ORF">N5910_02725</name>
</gene>
<dbReference type="InterPro" id="IPR005074">
    <property type="entry name" value="Peptidase_C39"/>
</dbReference>
<protein>
    <submittedName>
        <fullName evidence="3">Cysteine peptidase family C39 domain-containing protein</fullName>
    </submittedName>
</protein>
<dbReference type="GO" id="GO:0006508">
    <property type="term" value="P:proteolysis"/>
    <property type="evidence" value="ECO:0007669"/>
    <property type="project" value="InterPro"/>
</dbReference>
<dbReference type="Proteomes" id="UP001065373">
    <property type="component" value="Chromosome"/>
</dbReference>
<dbReference type="RefSeq" id="WP_261599734.1">
    <property type="nucleotide sequence ID" value="NZ_CP104550.1"/>
</dbReference>
<feature type="compositionally biased region" description="Polar residues" evidence="1">
    <location>
        <begin position="28"/>
        <end position="45"/>
    </location>
</feature>
<feature type="region of interest" description="Disordered" evidence="1">
    <location>
        <begin position="25"/>
        <end position="45"/>
    </location>
</feature>
<dbReference type="EMBL" id="CP104550">
    <property type="protein sequence ID" value="UXH32220.1"/>
    <property type="molecule type" value="Genomic_DNA"/>
</dbReference>
<dbReference type="AlphaFoldDB" id="A0A9E7RVB1"/>
<proteinExistence type="predicted"/>
<reference evidence="3" key="1">
    <citation type="submission" date="2022-09" db="EMBL/GenBank/DDBJ databases">
        <title>Characterization of three MwoI isoschizomers from sequenced genome and metagenomes.</title>
        <authorList>
            <person name="Fomenkov A."/>
            <person name="Xu S.Y."/>
            <person name="Roberts R.J."/>
        </authorList>
    </citation>
    <scope>NUCLEOTIDE SEQUENCE</scope>
    <source>
        <strain evidence="3">DSM 2970</strain>
    </source>
</reference>
<dbReference type="CDD" id="cd02423">
    <property type="entry name" value="Peptidase_C39G"/>
    <property type="match status" value="1"/>
</dbReference>
<organism evidence="3">
    <name type="scientific">Methanothermobacter wolfeii</name>
    <name type="common">Methanobacterium wolfei</name>
    <dbReference type="NCBI Taxonomy" id="145261"/>
    <lineage>
        <taxon>Archaea</taxon>
        <taxon>Methanobacteriati</taxon>
        <taxon>Methanobacteriota</taxon>
        <taxon>Methanomada group</taxon>
        <taxon>Methanobacteria</taxon>
        <taxon>Methanobacteriales</taxon>
        <taxon>Methanobacteriaceae</taxon>
        <taxon>Methanothermobacter</taxon>
    </lineage>
</organism>
<evidence type="ECO:0000256" key="1">
    <source>
        <dbReference type="SAM" id="MobiDB-lite"/>
    </source>
</evidence>
<accession>A0A9E7RVB1</accession>
<dbReference type="GeneID" id="75106131"/>
<sequence>MRKSCLLGLLILLTLAVSFNAAAAAQTPRDNSSNSTNPMDLSTADNLEENFTDPAEFTIDDNITADTTGVVLQTRNYTCGPAALATLLQKLGINTTEDELADLAGTTEDGTTMQGLLEAAKAKGVNMTGMKLNITELHENMIAYTMSDGVGHYTLIREVNNETVKLADPTMGNIEMSLEEFQEIYTGYALIIKSSDNTEAMENRTASDNQTEHEMNPMNISTDQPIQGTDSAKILSTEEMQNIRGKLWWLPITLYGLGNIIVTVRDKYVPRKYWKYCAYHPPNKRVKAYLGRDHCIHYVEY</sequence>
<dbReference type="Pfam" id="PF03412">
    <property type="entry name" value="Peptidase_C39"/>
    <property type="match status" value="1"/>
</dbReference>
<evidence type="ECO:0000313" key="3">
    <source>
        <dbReference type="EMBL" id="UXH32220.1"/>
    </source>
</evidence>
<dbReference type="GO" id="GO:0008233">
    <property type="term" value="F:peptidase activity"/>
    <property type="evidence" value="ECO:0007669"/>
    <property type="project" value="InterPro"/>
</dbReference>
<name>A0A9E7RVB1_METWO</name>